<keyword evidence="7" id="KW-0862">Zinc</keyword>
<evidence type="ECO:0000256" key="2">
    <source>
        <dbReference type="ARBA" id="ARBA00007957"/>
    </source>
</evidence>
<organism evidence="11">
    <name type="scientific">marine sediment metagenome</name>
    <dbReference type="NCBI Taxonomy" id="412755"/>
    <lineage>
        <taxon>unclassified sequences</taxon>
        <taxon>metagenomes</taxon>
        <taxon>ecological metagenomes</taxon>
    </lineage>
</organism>
<keyword evidence="6" id="KW-0479">Metal-binding</keyword>
<dbReference type="AlphaFoldDB" id="A0A0F9JGN1"/>
<dbReference type="PANTHER" id="PTHR33202:SF2">
    <property type="entry name" value="FERRIC UPTAKE REGULATION PROTEIN"/>
    <property type="match status" value="1"/>
</dbReference>
<dbReference type="Pfam" id="PF01475">
    <property type="entry name" value="FUR"/>
    <property type="match status" value="1"/>
</dbReference>
<dbReference type="InterPro" id="IPR036390">
    <property type="entry name" value="WH_DNA-bd_sf"/>
</dbReference>
<accession>A0A0F9JGN1</accession>
<comment type="subunit">
    <text evidence="3">Homodimer.</text>
</comment>
<evidence type="ECO:0000256" key="4">
    <source>
        <dbReference type="ARBA" id="ARBA00022490"/>
    </source>
</evidence>
<dbReference type="GO" id="GO:0008270">
    <property type="term" value="F:zinc ion binding"/>
    <property type="evidence" value="ECO:0007669"/>
    <property type="project" value="TreeGrafter"/>
</dbReference>
<keyword evidence="10" id="KW-0804">Transcription</keyword>
<evidence type="ECO:0000256" key="10">
    <source>
        <dbReference type="ARBA" id="ARBA00023163"/>
    </source>
</evidence>
<dbReference type="EMBL" id="LAZR01011475">
    <property type="protein sequence ID" value="KKM61481.1"/>
    <property type="molecule type" value="Genomic_DNA"/>
</dbReference>
<dbReference type="Gene3D" id="1.10.10.10">
    <property type="entry name" value="Winged helix-like DNA-binding domain superfamily/Winged helix DNA-binding domain"/>
    <property type="match status" value="1"/>
</dbReference>
<dbReference type="Gene3D" id="3.30.1490.190">
    <property type="match status" value="1"/>
</dbReference>
<evidence type="ECO:0000256" key="1">
    <source>
        <dbReference type="ARBA" id="ARBA00004496"/>
    </source>
</evidence>
<dbReference type="GO" id="GO:0005829">
    <property type="term" value="C:cytosol"/>
    <property type="evidence" value="ECO:0007669"/>
    <property type="project" value="TreeGrafter"/>
</dbReference>
<dbReference type="InterPro" id="IPR002481">
    <property type="entry name" value="FUR"/>
</dbReference>
<keyword evidence="9" id="KW-0238">DNA-binding</keyword>
<evidence type="ECO:0000256" key="5">
    <source>
        <dbReference type="ARBA" id="ARBA00022491"/>
    </source>
</evidence>
<gene>
    <name evidence="11" type="ORF">LCGC14_1531330</name>
</gene>
<dbReference type="GO" id="GO:0045892">
    <property type="term" value="P:negative regulation of DNA-templated transcription"/>
    <property type="evidence" value="ECO:0007669"/>
    <property type="project" value="TreeGrafter"/>
</dbReference>
<sequence length="143" mass="16890">MNGNEKKFRDYIQSKGLKFTSEREDILNHVFGNHGHFEAEELLIDMRKNKKRVSKATIYRTLALLVKCGLLREVIFGEKHAHYEHVYGHKHHEHLVCIKCGKIIEFGDEKIEKFQEEVCVKNKFKPESHKFQIIGYCEDCVEK</sequence>
<evidence type="ECO:0000256" key="9">
    <source>
        <dbReference type="ARBA" id="ARBA00023125"/>
    </source>
</evidence>
<evidence type="ECO:0008006" key="12">
    <source>
        <dbReference type="Google" id="ProtNLM"/>
    </source>
</evidence>
<dbReference type="InterPro" id="IPR043135">
    <property type="entry name" value="Fur_C"/>
</dbReference>
<evidence type="ECO:0000256" key="6">
    <source>
        <dbReference type="ARBA" id="ARBA00022723"/>
    </source>
</evidence>
<dbReference type="GO" id="GO:0003700">
    <property type="term" value="F:DNA-binding transcription factor activity"/>
    <property type="evidence" value="ECO:0007669"/>
    <property type="project" value="InterPro"/>
</dbReference>
<comment type="subcellular location">
    <subcellularLocation>
        <location evidence="1">Cytoplasm</location>
    </subcellularLocation>
</comment>
<name>A0A0F9JGN1_9ZZZZ</name>
<keyword evidence="5" id="KW-0678">Repressor</keyword>
<evidence type="ECO:0000313" key="11">
    <source>
        <dbReference type="EMBL" id="KKM61481.1"/>
    </source>
</evidence>
<reference evidence="11" key="1">
    <citation type="journal article" date="2015" name="Nature">
        <title>Complex archaea that bridge the gap between prokaryotes and eukaryotes.</title>
        <authorList>
            <person name="Spang A."/>
            <person name="Saw J.H."/>
            <person name="Jorgensen S.L."/>
            <person name="Zaremba-Niedzwiedzka K."/>
            <person name="Martijn J."/>
            <person name="Lind A.E."/>
            <person name="van Eijk R."/>
            <person name="Schleper C."/>
            <person name="Guy L."/>
            <person name="Ettema T.J."/>
        </authorList>
    </citation>
    <scope>NUCLEOTIDE SEQUENCE</scope>
</reference>
<keyword evidence="8" id="KW-0805">Transcription regulation</keyword>
<dbReference type="GO" id="GO:1900376">
    <property type="term" value="P:regulation of secondary metabolite biosynthetic process"/>
    <property type="evidence" value="ECO:0007669"/>
    <property type="project" value="TreeGrafter"/>
</dbReference>
<dbReference type="PANTHER" id="PTHR33202">
    <property type="entry name" value="ZINC UPTAKE REGULATION PROTEIN"/>
    <property type="match status" value="1"/>
</dbReference>
<dbReference type="SUPFAM" id="SSF46785">
    <property type="entry name" value="Winged helix' DNA-binding domain"/>
    <property type="match status" value="1"/>
</dbReference>
<evidence type="ECO:0000256" key="7">
    <source>
        <dbReference type="ARBA" id="ARBA00022833"/>
    </source>
</evidence>
<comment type="caution">
    <text evidence="11">The sequence shown here is derived from an EMBL/GenBank/DDBJ whole genome shotgun (WGS) entry which is preliminary data.</text>
</comment>
<protein>
    <recommendedName>
        <fullName evidence="12">Transcriptional repressor</fullName>
    </recommendedName>
</protein>
<proteinExistence type="inferred from homology"/>
<dbReference type="CDD" id="cd07153">
    <property type="entry name" value="Fur_like"/>
    <property type="match status" value="1"/>
</dbReference>
<keyword evidence="4" id="KW-0963">Cytoplasm</keyword>
<dbReference type="GO" id="GO:0000976">
    <property type="term" value="F:transcription cis-regulatory region binding"/>
    <property type="evidence" value="ECO:0007669"/>
    <property type="project" value="TreeGrafter"/>
</dbReference>
<evidence type="ECO:0000256" key="8">
    <source>
        <dbReference type="ARBA" id="ARBA00023015"/>
    </source>
</evidence>
<comment type="similarity">
    <text evidence="2">Belongs to the Fur family.</text>
</comment>
<dbReference type="InterPro" id="IPR036388">
    <property type="entry name" value="WH-like_DNA-bd_sf"/>
</dbReference>
<evidence type="ECO:0000256" key="3">
    <source>
        <dbReference type="ARBA" id="ARBA00011738"/>
    </source>
</evidence>